<evidence type="ECO:0000313" key="1">
    <source>
        <dbReference type="EMBL" id="ARJ26111.1"/>
    </source>
</evidence>
<evidence type="ECO:0000313" key="2">
    <source>
        <dbReference type="Proteomes" id="UP000192932"/>
    </source>
</evidence>
<dbReference type="EMBL" id="CP020750">
    <property type="protein sequence ID" value="ARJ26111.1"/>
    <property type="molecule type" value="Genomic_DNA"/>
</dbReference>
<name>A0A1W6AJZ2_BACMY</name>
<protein>
    <recommendedName>
        <fullName evidence="3">Sporulation protein Cse60</fullName>
    </recommendedName>
</protein>
<geneLocation type="plasmid" evidence="1 2">
    <name>unnamed7</name>
</geneLocation>
<accession>A0A1W6AJZ2</accession>
<evidence type="ECO:0008006" key="3">
    <source>
        <dbReference type="Google" id="ProtNLM"/>
    </source>
</evidence>
<gene>
    <name evidence="1" type="ORF">B7492_34345</name>
</gene>
<dbReference type="Proteomes" id="UP000192932">
    <property type="component" value="Plasmid unnamed7"/>
</dbReference>
<proteinExistence type="predicted"/>
<dbReference type="AlphaFoldDB" id="A0A1W6AJZ2"/>
<organism evidence="1 2">
    <name type="scientific">Bacillus mycoides</name>
    <dbReference type="NCBI Taxonomy" id="1405"/>
    <lineage>
        <taxon>Bacteria</taxon>
        <taxon>Bacillati</taxon>
        <taxon>Bacillota</taxon>
        <taxon>Bacilli</taxon>
        <taxon>Bacillales</taxon>
        <taxon>Bacillaceae</taxon>
        <taxon>Bacillus</taxon>
        <taxon>Bacillus cereus group</taxon>
    </lineage>
</organism>
<keyword evidence="1" id="KW-0614">Plasmid</keyword>
<sequence>MLPLQVKLINSEFLDRGIEFEDAINVFCKTIEANGYEVTDIKYQMTYTPAEPSVSCSSEQVHTALIMYK</sequence>
<reference evidence="1 2" key="1">
    <citation type="submission" date="2017-04" db="EMBL/GenBank/DDBJ databases">
        <title>The Characteristic of a Fine Plant Growth-Promoting Rhizobacteria Bacillus mycoides Gnyt1 and its Whole Genome Sequencing Analysis.</title>
        <authorList>
            <person name="Li J.H."/>
            <person name="Yao T."/>
        </authorList>
    </citation>
    <scope>NUCLEOTIDE SEQUENCE [LARGE SCALE GENOMIC DNA]</scope>
    <source>
        <strain evidence="1 2">Gnyt1</strain>
        <plasmid evidence="2">Plasmid unnamed7</plasmid>
    </source>
</reference>